<protein>
    <recommendedName>
        <fullName evidence="1">ADP-ribosyl cyclase/cyclic ADP-ribose hydrolase</fullName>
        <ecNumber evidence="1">3.2.2.6</ecNumber>
    </recommendedName>
</protein>
<dbReference type="Gene3D" id="3.40.50.10140">
    <property type="entry name" value="Toll/interleukin-1 receptor homology (TIR) domain"/>
    <property type="match status" value="1"/>
</dbReference>
<reference evidence="7" key="2">
    <citation type="submission" date="2022-01" db="EMBL/GenBank/DDBJ databases">
        <authorList>
            <person name="Yamashiro T."/>
            <person name="Shiraishi A."/>
            <person name="Satake H."/>
            <person name="Nakayama K."/>
        </authorList>
    </citation>
    <scope>NUCLEOTIDE SEQUENCE</scope>
</reference>
<dbReference type="SUPFAM" id="SSF52200">
    <property type="entry name" value="Toll/Interleukin receptor TIR domain"/>
    <property type="match status" value="1"/>
</dbReference>
<name>A0ABQ5CPA9_9ASTR</name>
<evidence type="ECO:0000256" key="3">
    <source>
        <dbReference type="ARBA" id="ARBA00023027"/>
    </source>
</evidence>
<evidence type="ECO:0000259" key="6">
    <source>
        <dbReference type="PROSITE" id="PS50104"/>
    </source>
</evidence>
<feature type="domain" description="TIR" evidence="6">
    <location>
        <begin position="10"/>
        <end position="133"/>
    </location>
</feature>
<accession>A0ABQ5CPA9</accession>
<dbReference type="EC" id="3.2.2.6" evidence="1"/>
<reference evidence="7" key="1">
    <citation type="journal article" date="2022" name="Int. J. Mol. Sci.">
        <title>Draft Genome of Tanacetum Coccineum: Genomic Comparison of Closely Related Tanacetum-Family Plants.</title>
        <authorList>
            <person name="Yamashiro T."/>
            <person name="Shiraishi A."/>
            <person name="Nakayama K."/>
            <person name="Satake H."/>
        </authorList>
    </citation>
    <scope>NUCLEOTIDE SEQUENCE</scope>
</reference>
<dbReference type="PROSITE" id="PS50104">
    <property type="entry name" value="TIR"/>
    <property type="match status" value="1"/>
</dbReference>
<keyword evidence="8" id="KW-1185">Reference proteome</keyword>
<dbReference type="PANTHER" id="PTHR32009:SF39">
    <property type="entry name" value="TIR DOMAIN-CONTAINING PROTEIN"/>
    <property type="match status" value="1"/>
</dbReference>
<proteinExistence type="predicted"/>
<dbReference type="EMBL" id="BQNB010014500">
    <property type="protein sequence ID" value="GJT28926.1"/>
    <property type="molecule type" value="Genomic_DNA"/>
</dbReference>
<evidence type="ECO:0000313" key="7">
    <source>
        <dbReference type="EMBL" id="GJT28926.1"/>
    </source>
</evidence>
<keyword evidence="2" id="KW-0378">Hydrolase</keyword>
<gene>
    <name evidence="7" type="ORF">Tco_0909201</name>
</gene>
<dbReference type="InterPro" id="IPR035897">
    <property type="entry name" value="Toll_tir_struct_dom_sf"/>
</dbReference>
<evidence type="ECO:0000313" key="8">
    <source>
        <dbReference type="Proteomes" id="UP001151760"/>
    </source>
</evidence>
<feature type="region of interest" description="Disordered" evidence="5">
    <location>
        <begin position="195"/>
        <end position="217"/>
    </location>
</feature>
<evidence type="ECO:0000256" key="4">
    <source>
        <dbReference type="ARBA" id="ARBA00047304"/>
    </source>
</evidence>
<evidence type="ECO:0000256" key="1">
    <source>
        <dbReference type="ARBA" id="ARBA00011982"/>
    </source>
</evidence>
<keyword evidence="3" id="KW-0520">NAD</keyword>
<dbReference type="Proteomes" id="UP001151760">
    <property type="component" value="Unassembled WGS sequence"/>
</dbReference>
<organism evidence="7 8">
    <name type="scientific">Tanacetum coccineum</name>
    <dbReference type="NCBI Taxonomy" id="301880"/>
    <lineage>
        <taxon>Eukaryota</taxon>
        <taxon>Viridiplantae</taxon>
        <taxon>Streptophyta</taxon>
        <taxon>Embryophyta</taxon>
        <taxon>Tracheophyta</taxon>
        <taxon>Spermatophyta</taxon>
        <taxon>Magnoliopsida</taxon>
        <taxon>eudicotyledons</taxon>
        <taxon>Gunneridae</taxon>
        <taxon>Pentapetalae</taxon>
        <taxon>asterids</taxon>
        <taxon>campanulids</taxon>
        <taxon>Asterales</taxon>
        <taxon>Asteraceae</taxon>
        <taxon>Asteroideae</taxon>
        <taxon>Anthemideae</taxon>
        <taxon>Anthemidinae</taxon>
        <taxon>Tanacetum</taxon>
    </lineage>
</organism>
<dbReference type="InterPro" id="IPR000157">
    <property type="entry name" value="TIR_dom"/>
</dbReference>
<sequence length="332" mass="36852">MGSKCISQGPPYLSFLKPIGGDIIQSFVDHLYRDFKRKGILAFKEDDHMRRGEERSPHVFRAIEQSKFLVVILFDGFTSSPSFPEFIGEGYSISTICVEYEWASPGCSSFGHVLDECPKKIDSDVLPNLKKPIQAIRGIPVGSKLKSTFIYRPVQSTKITDKAPAKPKVTKVTNSTTSISNSCDALNTLVDEDDYGGMNSASTQEPEQVEGSGKKDINTSVPTRLCYKTPISVVSSVHKSSLVASDSHNSTPLAERINKLGKQMLDGKLILVDDDVKPLNKVDSDPVDSDSEHEVEVAYDERLNSWLVEVQMMQDYMRTKTMTSMILMIVKV</sequence>
<dbReference type="PANTHER" id="PTHR32009">
    <property type="entry name" value="TMV RESISTANCE PROTEIN N-LIKE"/>
    <property type="match status" value="1"/>
</dbReference>
<evidence type="ECO:0000256" key="5">
    <source>
        <dbReference type="SAM" id="MobiDB-lite"/>
    </source>
</evidence>
<dbReference type="Pfam" id="PF01582">
    <property type="entry name" value="TIR"/>
    <property type="match status" value="1"/>
</dbReference>
<comment type="catalytic activity">
    <reaction evidence="4">
        <text>NAD(+) + H2O = ADP-D-ribose + nicotinamide + H(+)</text>
        <dbReference type="Rhea" id="RHEA:16301"/>
        <dbReference type="ChEBI" id="CHEBI:15377"/>
        <dbReference type="ChEBI" id="CHEBI:15378"/>
        <dbReference type="ChEBI" id="CHEBI:17154"/>
        <dbReference type="ChEBI" id="CHEBI:57540"/>
        <dbReference type="ChEBI" id="CHEBI:57967"/>
        <dbReference type="EC" id="3.2.2.6"/>
    </reaction>
    <physiologicalReaction direction="left-to-right" evidence="4">
        <dbReference type="Rhea" id="RHEA:16302"/>
    </physiologicalReaction>
</comment>
<evidence type="ECO:0000256" key="2">
    <source>
        <dbReference type="ARBA" id="ARBA00022801"/>
    </source>
</evidence>
<comment type="caution">
    <text evidence="7">The sequence shown here is derived from an EMBL/GenBank/DDBJ whole genome shotgun (WGS) entry which is preliminary data.</text>
</comment>